<sequence>MQKRAEQTRQTLIRAAAELIGHGGLREAGLVNICESAGVSRGALYHHFATKEAVVVAVHEEARQETSAMIDAAFDAPDQEAASDAPNREAAFREAAHGALSRFSSALSQALRDEPIVRAGLQLDPDGSSDSDRRLREEVLTAVRRRVSTLLPELPSKEGDLVDLAMVLMAGLESLGHADETWWSPATSDRIWRTLRPLFVGPTATAADSGEPGN</sequence>
<evidence type="ECO:0000256" key="1">
    <source>
        <dbReference type="ARBA" id="ARBA00023125"/>
    </source>
</evidence>
<dbReference type="SUPFAM" id="SSF46689">
    <property type="entry name" value="Homeodomain-like"/>
    <property type="match status" value="1"/>
</dbReference>
<proteinExistence type="predicted"/>
<evidence type="ECO:0000313" key="5">
    <source>
        <dbReference type="Proteomes" id="UP000460558"/>
    </source>
</evidence>
<dbReference type="PRINTS" id="PR00455">
    <property type="entry name" value="HTHTETR"/>
</dbReference>
<dbReference type="Gene3D" id="1.10.357.10">
    <property type="entry name" value="Tetracycline Repressor, domain 2"/>
    <property type="match status" value="1"/>
</dbReference>
<organism evidence="4 5">
    <name type="scientific">Streptomyces katsurahamanus</name>
    <dbReference type="NCBI Taxonomy" id="2577098"/>
    <lineage>
        <taxon>Bacteria</taxon>
        <taxon>Bacillati</taxon>
        <taxon>Actinomycetota</taxon>
        <taxon>Actinomycetes</taxon>
        <taxon>Kitasatosporales</taxon>
        <taxon>Streptomycetaceae</taxon>
        <taxon>Streptomyces</taxon>
    </lineage>
</organism>
<dbReference type="Proteomes" id="UP000460558">
    <property type="component" value="Unassembled WGS sequence"/>
</dbReference>
<evidence type="ECO:0000256" key="2">
    <source>
        <dbReference type="PROSITE-ProRule" id="PRU00335"/>
    </source>
</evidence>
<gene>
    <name evidence="4" type="ORF">FFZ77_08495</name>
</gene>
<dbReference type="RefSeq" id="WP_153482104.1">
    <property type="nucleotide sequence ID" value="NZ_VDEQ01000080.1"/>
</dbReference>
<feature type="domain" description="HTH tetR-type" evidence="3">
    <location>
        <begin position="6"/>
        <end position="66"/>
    </location>
</feature>
<feature type="DNA-binding region" description="H-T-H motif" evidence="2">
    <location>
        <begin position="29"/>
        <end position="48"/>
    </location>
</feature>
<accession>A0ABW9NQQ6</accession>
<evidence type="ECO:0000259" key="3">
    <source>
        <dbReference type="PROSITE" id="PS50977"/>
    </source>
</evidence>
<reference evidence="4 5" key="1">
    <citation type="submission" date="2019-06" db="EMBL/GenBank/DDBJ databases">
        <title>Comparative genomics and metabolomics analyses of clavulanic acid producing Streptomyces species provides insight into specialized metabolism and evolution of beta-lactam biosynthetic gene clusters.</title>
        <authorList>
            <person name="Moore M.A."/>
            <person name="Cruz-Morales P."/>
            <person name="Barona Gomez F."/>
            <person name="Kapil T."/>
        </authorList>
    </citation>
    <scope>NUCLEOTIDE SEQUENCE [LARGE SCALE GENOMIC DNA]</scope>
    <source>
        <strain evidence="4 5">T-272</strain>
    </source>
</reference>
<dbReference type="PANTHER" id="PTHR30055:SF148">
    <property type="entry name" value="TETR-FAMILY TRANSCRIPTIONAL REGULATOR"/>
    <property type="match status" value="1"/>
</dbReference>
<dbReference type="InterPro" id="IPR001647">
    <property type="entry name" value="HTH_TetR"/>
</dbReference>
<dbReference type="InterPro" id="IPR050109">
    <property type="entry name" value="HTH-type_TetR-like_transc_reg"/>
</dbReference>
<dbReference type="EMBL" id="VDEQ01000080">
    <property type="protein sequence ID" value="MQS35643.1"/>
    <property type="molecule type" value="Genomic_DNA"/>
</dbReference>
<protein>
    <submittedName>
        <fullName evidence="4">TetR/AcrR family transcriptional regulator</fullName>
    </submittedName>
</protein>
<evidence type="ECO:0000313" key="4">
    <source>
        <dbReference type="EMBL" id="MQS35643.1"/>
    </source>
</evidence>
<name>A0ABW9NQQ6_9ACTN</name>
<keyword evidence="5" id="KW-1185">Reference proteome</keyword>
<dbReference type="Pfam" id="PF00440">
    <property type="entry name" value="TetR_N"/>
    <property type="match status" value="1"/>
</dbReference>
<dbReference type="InterPro" id="IPR009057">
    <property type="entry name" value="Homeodomain-like_sf"/>
</dbReference>
<dbReference type="PANTHER" id="PTHR30055">
    <property type="entry name" value="HTH-TYPE TRANSCRIPTIONAL REGULATOR RUTR"/>
    <property type="match status" value="1"/>
</dbReference>
<dbReference type="PROSITE" id="PS50977">
    <property type="entry name" value="HTH_TETR_2"/>
    <property type="match status" value="1"/>
</dbReference>
<keyword evidence="1 2" id="KW-0238">DNA-binding</keyword>
<comment type="caution">
    <text evidence="4">The sequence shown here is derived from an EMBL/GenBank/DDBJ whole genome shotgun (WGS) entry which is preliminary data.</text>
</comment>